<proteinExistence type="inferred from homology"/>
<dbReference type="Pfam" id="PF20772">
    <property type="entry name" value="TACO1_YebC_N"/>
    <property type="match status" value="1"/>
</dbReference>
<comment type="subcellular location">
    <subcellularLocation>
        <location evidence="6">Cytoplasm</location>
    </subcellularLocation>
</comment>
<evidence type="ECO:0000313" key="9">
    <source>
        <dbReference type="EMBL" id="MST69987.1"/>
    </source>
</evidence>
<dbReference type="NCBIfam" id="NF001030">
    <property type="entry name" value="PRK00110.1"/>
    <property type="match status" value="1"/>
</dbReference>
<evidence type="ECO:0000256" key="2">
    <source>
        <dbReference type="ARBA" id="ARBA00022490"/>
    </source>
</evidence>
<dbReference type="SUPFAM" id="SSF75625">
    <property type="entry name" value="YebC-like"/>
    <property type="match status" value="1"/>
</dbReference>
<dbReference type="AlphaFoldDB" id="A0A6N7X2W1"/>
<evidence type="ECO:0000256" key="3">
    <source>
        <dbReference type="ARBA" id="ARBA00023015"/>
    </source>
</evidence>
<dbReference type="InterPro" id="IPR026564">
    <property type="entry name" value="Transcrip_reg_TACO1-like_dom3"/>
</dbReference>
<keyword evidence="4 6" id="KW-0238">DNA-binding</keyword>
<dbReference type="InterPro" id="IPR029072">
    <property type="entry name" value="YebC-like"/>
</dbReference>
<evidence type="ECO:0000313" key="10">
    <source>
        <dbReference type="Proteomes" id="UP000469424"/>
    </source>
</evidence>
<dbReference type="InterPro" id="IPR049083">
    <property type="entry name" value="TACO1_YebC_N"/>
</dbReference>
<reference evidence="9 10" key="1">
    <citation type="submission" date="2019-08" db="EMBL/GenBank/DDBJ databases">
        <title>In-depth cultivation of the pig gut microbiome towards novel bacterial diversity and tailored functional studies.</title>
        <authorList>
            <person name="Wylensek D."/>
            <person name="Hitch T.C.A."/>
            <person name="Clavel T."/>
        </authorList>
    </citation>
    <scope>NUCLEOTIDE SEQUENCE [LARGE SCALE GENOMIC DNA]</scope>
    <source>
        <strain evidence="9 10">WCA-MUC-591-APC-4B</strain>
    </source>
</reference>
<dbReference type="GO" id="GO:0006355">
    <property type="term" value="P:regulation of DNA-templated transcription"/>
    <property type="evidence" value="ECO:0007669"/>
    <property type="project" value="UniProtKB-UniRule"/>
</dbReference>
<accession>A0A6N7X2W1</accession>
<comment type="caution">
    <text evidence="9">The sequence shown here is derived from an EMBL/GenBank/DDBJ whole genome shotgun (WGS) entry which is preliminary data.</text>
</comment>
<dbReference type="GO" id="GO:0005829">
    <property type="term" value="C:cytosol"/>
    <property type="evidence" value="ECO:0007669"/>
    <property type="project" value="TreeGrafter"/>
</dbReference>
<gene>
    <name evidence="9" type="ORF">FYJ65_01300</name>
</gene>
<dbReference type="Gene3D" id="1.10.10.200">
    <property type="match status" value="1"/>
</dbReference>
<sequence length="239" mass="26187">MGRHGTIAGRKSAQDARRAAMFTKYTRQIIVAAKEGGDPDFNSSLRVAIDKAKAIGMPNDNINRAIKKGTGELEGESYEELTFEGYGPSGVAIIVEALTDNKNRTAAFVRSVFDKNGGNLGTPGCVSYMFARKGVIYIEKQDGMDEDAVMMDALDAGAEDMIVNEDNFEIRTEPTDFHAVLEGIQKAGYEVADSDLEYIPSMEATVDPSVMKPLNKLINSLEDNDDVQKVHYNCELDEE</sequence>
<evidence type="ECO:0000259" key="8">
    <source>
        <dbReference type="Pfam" id="PF20772"/>
    </source>
</evidence>
<dbReference type="NCBIfam" id="TIGR01033">
    <property type="entry name" value="YebC/PmpR family DNA-binding transcriptional regulator"/>
    <property type="match status" value="1"/>
</dbReference>
<dbReference type="NCBIfam" id="NF009044">
    <property type="entry name" value="PRK12378.1"/>
    <property type="match status" value="1"/>
</dbReference>
<protein>
    <recommendedName>
        <fullName evidence="6">Probable transcriptional regulatory protein FYJ65_01300</fullName>
    </recommendedName>
</protein>
<keyword evidence="2 6" id="KW-0963">Cytoplasm</keyword>
<evidence type="ECO:0000256" key="4">
    <source>
        <dbReference type="ARBA" id="ARBA00023125"/>
    </source>
</evidence>
<keyword evidence="5 6" id="KW-0804">Transcription</keyword>
<dbReference type="HAMAP" id="MF_00693">
    <property type="entry name" value="Transcrip_reg_TACO1"/>
    <property type="match status" value="1"/>
</dbReference>
<dbReference type="Gene3D" id="3.30.70.980">
    <property type="match status" value="2"/>
</dbReference>
<dbReference type="Proteomes" id="UP000469424">
    <property type="component" value="Unassembled WGS sequence"/>
</dbReference>
<name>A0A6N7X2W1_9FIRM</name>
<evidence type="ECO:0000256" key="6">
    <source>
        <dbReference type="HAMAP-Rule" id="MF_00693"/>
    </source>
</evidence>
<dbReference type="GO" id="GO:0003677">
    <property type="term" value="F:DNA binding"/>
    <property type="evidence" value="ECO:0007669"/>
    <property type="project" value="UniProtKB-UniRule"/>
</dbReference>
<dbReference type="FunFam" id="3.30.70.980:FF:000002">
    <property type="entry name" value="Probable transcriptional regulatory protein YebC"/>
    <property type="match status" value="1"/>
</dbReference>
<comment type="similarity">
    <text evidence="1 6">Belongs to the TACO1 family.</text>
</comment>
<dbReference type="EMBL" id="VUNA01000002">
    <property type="protein sequence ID" value="MST69987.1"/>
    <property type="molecule type" value="Genomic_DNA"/>
</dbReference>
<feature type="domain" description="TACO1/YebC-like second and third" evidence="7">
    <location>
        <begin position="78"/>
        <end position="233"/>
    </location>
</feature>
<evidence type="ECO:0000256" key="5">
    <source>
        <dbReference type="ARBA" id="ARBA00023163"/>
    </source>
</evidence>
<keyword evidence="10" id="KW-1185">Reference proteome</keyword>
<dbReference type="PANTHER" id="PTHR12532">
    <property type="entry name" value="TRANSLATIONAL ACTIVATOR OF CYTOCHROME C OXIDASE 1"/>
    <property type="match status" value="1"/>
</dbReference>
<feature type="domain" description="TACO1/YebC-like N-terminal" evidence="8">
    <location>
        <begin position="6"/>
        <end position="72"/>
    </location>
</feature>
<dbReference type="InterPro" id="IPR048300">
    <property type="entry name" value="TACO1_YebC-like_2nd/3rd_dom"/>
</dbReference>
<evidence type="ECO:0000259" key="7">
    <source>
        <dbReference type="Pfam" id="PF01709"/>
    </source>
</evidence>
<dbReference type="RefSeq" id="WP_154553552.1">
    <property type="nucleotide sequence ID" value="NZ_JAQXUZ010000021.1"/>
</dbReference>
<organism evidence="9 10">
    <name type="scientific">Mogibacterium kristiansenii</name>
    <dbReference type="NCBI Taxonomy" id="2606708"/>
    <lineage>
        <taxon>Bacteria</taxon>
        <taxon>Bacillati</taxon>
        <taxon>Bacillota</taxon>
        <taxon>Clostridia</taxon>
        <taxon>Peptostreptococcales</taxon>
        <taxon>Anaerovoracaceae</taxon>
        <taxon>Mogibacterium</taxon>
    </lineage>
</organism>
<dbReference type="InterPro" id="IPR002876">
    <property type="entry name" value="Transcrip_reg_TACO1-like"/>
</dbReference>
<dbReference type="PANTHER" id="PTHR12532:SF6">
    <property type="entry name" value="TRANSCRIPTIONAL REGULATORY PROTEIN YEBC-RELATED"/>
    <property type="match status" value="1"/>
</dbReference>
<evidence type="ECO:0000256" key="1">
    <source>
        <dbReference type="ARBA" id="ARBA00008724"/>
    </source>
</evidence>
<dbReference type="Pfam" id="PF01709">
    <property type="entry name" value="Transcrip_reg"/>
    <property type="match status" value="1"/>
</dbReference>
<dbReference type="InterPro" id="IPR017856">
    <property type="entry name" value="Integrase-like_N"/>
</dbReference>
<keyword evidence="3 6" id="KW-0805">Transcription regulation</keyword>